<evidence type="ECO:0000256" key="1">
    <source>
        <dbReference type="SAM" id="MobiDB-lite"/>
    </source>
</evidence>
<evidence type="ECO:0000313" key="3">
    <source>
        <dbReference type="Proteomes" id="UP000266723"/>
    </source>
</evidence>
<comment type="caution">
    <text evidence="2">The sequence shown here is derived from an EMBL/GenBank/DDBJ whole genome shotgun (WGS) entry which is preliminary data.</text>
</comment>
<feature type="compositionally biased region" description="Basic residues" evidence="1">
    <location>
        <begin position="97"/>
        <end position="106"/>
    </location>
</feature>
<feature type="region of interest" description="Disordered" evidence="1">
    <location>
        <begin position="90"/>
        <end position="117"/>
    </location>
</feature>
<dbReference type="Proteomes" id="UP000266723">
    <property type="component" value="Unassembled WGS sequence"/>
</dbReference>
<sequence>MKASQFICWINEQASGVTLLFHCGEEMVTSRCLLKDVCCAWVKAAAFSFALITDQSLSQKRMQHQQSIHYGTQSSISQLARGNHVEDEARPVGVKASKAKGKKSVSKRATLEEEEKERMEFQNVWDLRQKEPFLQVKQRRLVTQEAKTKASRDIKL</sequence>
<protein>
    <submittedName>
        <fullName evidence="2">Uncharacterized protein</fullName>
    </submittedName>
</protein>
<gene>
    <name evidence="2" type="ORF">DY000_02064344</name>
</gene>
<proteinExistence type="predicted"/>
<reference evidence="2 3" key="1">
    <citation type="journal article" date="2020" name="BMC Genomics">
        <title>Intraspecific diversification of the crop wild relative Brassica cretica Lam. using demographic model selection.</title>
        <authorList>
            <person name="Kioukis A."/>
            <person name="Michalopoulou V.A."/>
            <person name="Briers L."/>
            <person name="Pirintsos S."/>
            <person name="Studholme D.J."/>
            <person name="Pavlidis P."/>
            <person name="Sarris P.F."/>
        </authorList>
    </citation>
    <scope>NUCLEOTIDE SEQUENCE [LARGE SCALE GENOMIC DNA]</scope>
    <source>
        <strain evidence="3">cv. PFS-1207/04</strain>
    </source>
</reference>
<evidence type="ECO:0000313" key="2">
    <source>
        <dbReference type="EMBL" id="KAF3517163.1"/>
    </source>
</evidence>
<name>A0ABQ7ASZ9_BRACR</name>
<accession>A0ABQ7ASZ9</accession>
<keyword evidence="3" id="KW-1185">Reference proteome</keyword>
<dbReference type="EMBL" id="QGKV02001556">
    <property type="protein sequence ID" value="KAF3517163.1"/>
    <property type="molecule type" value="Genomic_DNA"/>
</dbReference>
<organism evidence="2 3">
    <name type="scientific">Brassica cretica</name>
    <name type="common">Mustard</name>
    <dbReference type="NCBI Taxonomy" id="69181"/>
    <lineage>
        <taxon>Eukaryota</taxon>
        <taxon>Viridiplantae</taxon>
        <taxon>Streptophyta</taxon>
        <taxon>Embryophyta</taxon>
        <taxon>Tracheophyta</taxon>
        <taxon>Spermatophyta</taxon>
        <taxon>Magnoliopsida</taxon>
        <taxon>eudicotyledons</taxon>
        <taxon>Gunneridae</taxon>
        <taxon>Pentapetalae</taxon>
        <taxon>rosids</taxon>
        <taxon>malvids</taxon>
        <taxon>Brassicales</taxon>
        <taxon>Brassicaceae</taxon>
        <taxon>Brassiceae</taxon>
        <taxon>Brassica</taxon>
    </lineage>
</organism>